<dbReference type="InterPro" id="IPR025227">
    <property type="entry name" value="DUF4169"/>
</dbReference>
<dbReference type="Pfam" id="PF13770">
    <property type="entry name" value="DUF4169"/>
    <property type="match status" value="1"/>
</dbReference>
<dbReference type="Proteomes" id="UP000681425">
    <property type="component" value="Chromosome"/>
</dbReference>
<dbReference type="RefSeq" id="WP_212608739.1">
    <property type="nucleotide sequence ID" value="NZ_CP073910.1"/>
</dbReference>
<organism evidence="2 3">
    <name type="scientific">Sphingobium phenoxybenzoativorans</name>
    <dbReference type="NCBI Taxonomy" id="1592790"/>
    <lineage>
        <taxon>Bacteria</taxon>
        <taxon>Pseudomonadati</taxon>
        <taxon>Pseudomonadota</taxon>
        <taxon>Alphaproteobacteria</taxon>
        <taxon>Sphingomonadales</taxon>
        <taxon>Sphingomonadaceae</taxon>
        <taxon>Sphingobium</taxon>
    </lineage>
</organism>
<name>A0A975K569_9SPHN</name>
<protein>
    <submittedName>
        <fullName evidence="2">DUF4169 family protein</fullName>
    </submittedName>
</protein>
<keyword evidence="3" id="KW-1185">Reference proteome</keyword>
<gene>
    <name evidence="2" type="ORF">KFK14_18790</name>
</gene>
<evidence type="ECO:0000313" key="2">
    <source>
        <dbReference type="EMBL" id="QUT05039.1"/>
    </source>
</evidence>
<dbReference type="EMBL" id="CP073910">
    <property type="protein sequence ID" value="QUT05039.1"/>
    <property type="molecule type" value="Genomic_DNA"/>
</dbReference>
<proteinExistence type="predicted"/>
<accession>A0A975K569</accession>
<feature type="region of interest" description="Disordered" evidence="1">
    <location>
        <begin position="39"/>
        <end position="62"/>
    </location>
</feature>
<dbReference type="KEGG" id="spph:KFK14_18790"/>
<evidence type="ECO:0000256" key="1">
    <source>
        <dbReference type="SAM" id="MobiDB-lite"/>
    </source>
</evidence>
<reference evidence="2" key="1">
    <citation type="submission" date="2021-04" db="EMBL/GenBank/DDBJ databases">
        <title>Isolation of p-tert-butylphenol degrading bacteria Sphingobium phenoxybenzoativorans Tas13 from active sludge.</title>
        <authorList>
            <person name="Li Y."/>
        </authorList>
    </citation>
    <scope>NUCLEOTIDE SEQUENCE</scope>
    <source>
        <strain evidence="2">Tas13</strain>
    </source>
</reference>
<evidence type="ECO:0000313" key="3">
    <source>
        <dbReference type="Proteomes" id="UP000681425"/>
    </source>
</evidence>
<dbReference type="AlphaFoldDB" id="A0A975K569"/>
<sequence length="62" mass="6730">MAEIINLRSARKARARAEAESAAARNRAIHGRTKAQKLLEKGEKERAARAIDGTALEKDSGD</sequence>